<dbReference type="GeneID" id="16078016"/>
<dbReference type="SUPFAM" id="SSF48452">
    <property type="entry name" value="TPR-like"/>
    <property type="match status" value="1"/>
</dbReference>
<dbReference type="InterPro" id="IPR032076">
    <property type="entry name" value="TTC5_OB"/>
</dbReference>
<evidence type="ECO:0000259" key="2">
    <source>
        <dbReference type="Pfam" id="PF16669"/>
    </source>
</evidence>
<dbReference type="InterPro" id="IPR019734">
    <property type="entry name" value="TPR_rpt"/>
</dbReference>
<dbReference type="Proteomes" id="UP000007799">
    <property type="component" value="Unassembled WGS sequence"/>
</dbReference>
<dbReference type="EMBL" id="GL832958">
    <property type="protein sequence ID" value="EGD80858.1"/>
    <property type="molecule type" value="Genomic_DNA"/>
</dbReference>
<sequence length="401" mass="44972">MEARVEELVQAKNSGSLTADERETRIQTLLAELDNTKDDIHPATLEYLQGRLLSLREPLDPQCEAALTKSVKLNPKNIDAWNLLGEVFWRKGDLFESTRCFEMALHREENAESLRNLSMITRKKRVSTRAEEKRNIEESIELAKKAIALDFSSGRSWFVLGNAYLTLFFSFSKQDDHLQQSLKAFNRATLDKREADHNPDLHHNRGTLLKYIEDFAGALAALRQAVRLDPDLAFSRSLHAAIVAQIQSVAAAIARKGSIKTKRVQQYQSQVEAAATKQPEGTTCCCIDDLQQGDNSGKTLVVKSITILTREPMPQLFLVLDQRGQFACLSVYNARDNVLLAGDVLTIKDPVRRDVDIRGDEELGDVAYPSIRVELPTAITRNGRKLGRDTLVAAHLSLHNK</sequence>
<accession>F2U0D0</accession>
<dbReference type="FunCoup" id="F2U0D0">
    <property type="interactions" value="1625"/>
</dbReference>
<gene>
    <name evidence="3" type="ORF">PTSG_11730</name>
</gene>
<dbReference type="AlphaFoldDB" id="F2U0D0"/>
<dbReference type="Pfam" id="PF16669">
    <property type="entry name" value="TTC5_OB"/>
    <property type="match status" value="1"/>
</dbReference>
<dbReference type="SMART" id="SM00028">
    <property type="entry name" value="TPR"/>
    <property type="match status" value="2"/>
</dbReference>
<dbReference type="OrthoDB" id="423589at2759"/>
<proteinExistence type="predicted"/>
<feature type="repeat" description="TPR" evidence="1">
    <location>
        <begin position="199"/>
        <end position="232"/>
    </location>
</feature>
<evidence type="ECO:0000256" key="1">
    <source>
        <dbReference type="PROSITE-ProRule" id="PRU00339"/>
    </source>
</evidence>
<name>F2U0D0_SALR5</name>
<evidence type="ECO:0000313" key="4">
    <source>
        <dbReference type="Proteomes" id="UP000007799"/>
    </source>
</evidence>
<dbReference type="RefSeq" id="XP_004997419.1">
    <property type="nucleotide sequence ID" value="XM_004997362.1"/>
</dbReference>
<dbReference type="InterPro" id="IPR038645">
    <property type="entry name" value="TTC5_OB_sf"/>
</dbReference>
<dbReference type="OMA" id="DECKGYE"/>
<dbReference type="STRING" id="946362.F2U0D0"/>
<dbReference type="Gene3D" id="1.25.40.10">
    <property type="entry name" value="Tetratricopeptide repeat domain"/>
    <property type="match status" value="1"/>
</dbReference>
<protein>
    <recommendedName>
        <fullName evidence="2">Tetratricopeptide repeat protein 5 OB fold domain-containing protein</fullName>
    </recommendedName>
</protein>
<organism evidence="4">
    <name type="scientific">Salpingoeca rosetta (strain ATCC 50818 / BSB-021)</name>
    <dbReference type="NCBI Taxonomy" id="946362"/>
    <lineage>
        <taxon>Eukaryota</taxon>
        <taxon>Choanoflagellata</taxon>
        <taxon>Craspedida</taxon>
        <taxon>Salpingoecidae</taxon>
        <taxon>Salpingoeca</taxon>
    </lineage>
</organism>
<evidence type="ECO:0000313" key="3">
    <source>
        <dbReference type="EMBL" id="EGD80858.1"/>
    </source>
</evidence>
<dbReference type="InParanoid" id="F2U0D0"/>
<dbReference type="eggNOG" id="ENOG502QQ6C">
    <property type="taxonomic scope" value="Eukaryota"/>
</dbReference>
<dbReference type="Pfam" id="PF13181">
    <property type="entry name" value="TPR_8"/>
    <property type="match status" value="1"/>
</dbReference>
<dbReference type="Gene3D" id="2.40.50.550">
    <property type="match status" value="1"/>
</dbReference>
<dbReference type="PROSITE" id="PS50005">
    <property type="entry name" value="TPR"/>
    <property type="match status" value="1"/>
</dbReference>
<keyword evidence="4" id="KW-1185">Reference proteome</keyword>
<feature type="domain" description="Tetratricopeptide repeat protein 5 OB fold" evidence="2">
    <location>
        <begin position="283"/>
        <end position="394"/>
    </location>
</feature>
<keyword evidence="1" id="KW-0802">TPR repeat</keyword>
<reference evidence="3" key="1">
    <citation type="submission" date="2009-08" db="EMBL/GenBank/DDBJ databases">
        <title>Annotation of Salpingoeca rosetta.</title>
        <authorList>
            <consortium name="The Broad Institute Genome Sequencing Platform"/>
            <person name="Russ C."/>
            <person name="Cuomo C."/>
            <person name="Burger G."/>
            <person name="Gray M.W."/>
            <person name="Holland P.W.H."/>
            <person name="King N."/>
            <person name="Lang F.B.F."/>
            <person name="Roger A.J."/>
            <person name="Ruiz-Trillo I."/>
            <person name="Young S.K."/>
            <person name="Zeng Q."/>
            <person name="Gargeya S."/>
            <person name="Alvarado L."/>
            <person name="Berlin A."/>
            <person name="Chapman S.B."/>
            <person name="Chen Z."/>
            <person name="Freedman E."/>
            <person name="Gellesch M."/>
            <person name="Goldberg J."/>
            <person name="Griggs A."/>
            <person name="Gujja S."/>
            <person name="Heilman E."/>
            <person name="Heiman D."/>
            <person name="Howarth C."/>
            <person name="Mehta T."/>
            <person name="Neiman D."/>
            <person name="Pearson M."/>
            <person name="Roberts A."/>
            <person name="Saif S."/>
            <person name="Shea T."/>
            <person name="Shenoy N."/>
            <person name="Sisk P."/>
            <person name="Stolte C."/>
            <person name="Sykes S."/>
            <person name="White J."/>
            <person name="Yandava C."/>
            <person name="Haas B."/>
            <person name="Nusbaum C."/>
            <person name="Birren B."/>
        </authorList>
    </citation>
    <scope>NUCLEOTIDE SEQUENCE [LARGE SCALE GENOMIC DNA]</scope>
    <source>
        <strain evidence="3">ATCC 50818</strain>
    </source>
</reference>
<dbReference type="KEGG" id="sre:PTSG_11730"/>
<dbReference type="InterPro" id="IPR011990">
    <property type="entry name" value="TPR-like_helical_dom_sf"/>
</dbReference>